<sequence>MSAASVHQDASASARRLKLMAFDVDGVLTDGSLFYTDEGIEIKAFNTLDGHGLKMLQRAGITVAIITGRRARCVEIRARNLGIEYLFQAVDNKLEVMNSLLAKLALTADQAGYMGDDVLDLPVMTACAFSATPGDGHALVQRHAALTTVRHGGRGAVREACEYILDAQGKLAAALAPYLAMGER</sequence>
<name>A0A935W6Y7_9PROT</name>
<evidence type="ECO:0000256" key="4">
    <source>
        <dbReference type="ARBA" id="ARBA00011881"/>
    </source>
</evidence>
<dbReference type="InterPro" id="IPR050793">
    <property type="entry name" value="CMP-NeuNAc_synthase"/>
</dbReference>
<gene>
    <name evidence="12" type="ORF">IPK02_04260</name>
</gene>
<reference evidence="12 13" key="1">
    <citation type="submission" date="2020-10" db="EMBL/GenBank/DDBJ databases">
        <title>Connecting structure to function with the recovery of over 1000 high-quality activated sludge metagenome-assembled genomes encoding full-length rRNA genes using long-read sequencing.</title>
        <authorList>
            <person name="Singleton C.M."/>
            <person name="Petriglieri F."/>
            <person name="Kristensen J.M."/>
            <person name="Kirkegaard R.H."/>
            <person name="Michaelsen T.Y."/>
            <person name="Andersen M.H."/>
            <person name="Karst S.M."/>
            <person name="Dueholm M.S."/>
            <person name="Nielsen P.H."/>
            <person name="Albertsen M."/>
        </authorList>
    </citation>
    <scope>NUCLEOTIDE SEQUENCE [LARGE SCALE GENOMIC DNA]</scope>
    <source>
        <strain evidence="12">Fred_18-Q3-R57-64_BAT3C.720</strain>
    </source>
</reference>
<evidence type="ECO:0000256" key="9">
    <source>
        <dbReference type="ARBA" id="ARBA00022842"/>
    </source>
</evidence>
<dbReference type="InterPro" id="IPR036412">
    <property type="entry name" value="HAD-like_sf"/>
</dbReference>
<evidence type="ECO:0000256" key="1">
    <source>
        <dbReference type="ARBA" id="ARBA00000898"/>
    </source>
</evidence>
<comment type="subunit">
    <text evidence="4">Homotetramer.</text>
</comment>
<comment type="similarity">
    <text evidence="3">Belongs to the KdsC family.</text>
</comment>
<evidence type="ECO:0000256" key="7">
    <source>
        <dbReference type="ARBA" id="ARBA00022723"/>
    </source>
</evidence>
<dbReference type="PANTHER" id="PTHR21485">
    <property type="entry name" value="HAD SUPERFAMILY MEMBERS CMAS AND KDSC"/>
    <property type="match status" value="1"/>
</dbReference>
<dbReference type="GO" id="GO:0008781">
    <property type="term" value="F:N-acylneuraminate cytidylyltransferase activity"/>
    <property type="evidence" value="ECO:0007669"/>
    <property type="project" value="TreeGrafter"/>
</dbReference>
<dbReference type="NCBIfam" id="TIGR01670">
    <property type="entry name" value="KdsC-phosphatas"/>
    <property type="match status" value="1"/>
</dbReference>
<dbReference type="EC" id="3.1.3.45" evidence="5"/>
<evidence type="ECO:0000313" key="13">
    <source>
        <dbReference type="Proteomes" id="UP000706151"/>
    </source>
</evidence>
<dbReference type="SFLD" id="SFLDG01136">
    <property type="entry name" value="C1.6:_Phosphoserine_Phosphatas"/>
    <property type="match status" value="1"/>
</dbReference>
<comment type="catalytic activity">
    <reaction evidence="1">
        <text>3-deoxy-alpha-D-manno-2-octulosonate-8-phosphate + H2O = 3-deoxy-alpha-D-manno-oct-2-ulosonate + phosphate</text>
        <dbReference type="Rhea" id="RHEA:11500"/>
        <dbReference type="ChEBI" id="CHEBI:15377"/>
        <dbReference type="ChEBI" id="CHEBI:43474"/>
        <dbReference type="ChEBI" id="CHEBI:85985"/>
        <dbReference type="ChEBI" id="CHEBI:85986"/>
        <dbReference type="EC" id="3.1.3.45"/>
    </reaction>
</comment>
<dbReference type="Gene3D" id="3.40.50.1000">
    <property type="entry name" value="HAD superfamily/HAD-like"/>
    <property type="match status" value="1"/>
</dbReference>
<evidence type="ECO:0000256" key="10">
    <source>
        <dbReference type="ARBA" id="ARBA00031051"/>
    </source>
</evidence>
<proteinExistence type="inferred from homology"/>
<evidence type="ECO:0000256" key="3">
    <source>
        <dbReference type="ARBA" id="ARBA00005893"/>
    </source>
</evidence>
<evidence type="ECO:0000256" key="8">
    <source>
        <dbReference type="ARBA" id="ARBA00022801"/>
    </source>
</evidence>
<evidence type="ECO:0000256" key="5">
    <source>
        <dbReference type="ARBA" id="ARBA00013066"/>
    </source>
</evidence>
<feature type="binding site" evidence="11">
    <location>
        <position position="25"/>
    </location>
    <ligand>
        <name>substrate</name>
    </ligand>
</feature>
<dbReference type="PIRSF" id="PIRSF006118">
    <property type="entry name" value="KDO8-P_Ptase"/>
    <property type="match status" value="1"/>
</dbReference>
<feature type="binding site" evidence="11">
    <location>
        <position position="23"/>
    </location>
    <ligand>
        <name>Mg(2+)</name>
        <dbReference type="ChEBI" id="CHEBI:18420"/>
    </ligand>
</feature>
<dbReference type="InterPro" id="IPR010023">
    <property type="entry name" value="KdsC_fam"/>
</dbReference>
<protein>
    <recommendedName>
        <fullName evidence="6">3-deoxy-D-manno-octulosonate 8-phosphate phosphatase KdsC</fullName>
        <ecNumber evidence="5">3.1.3.45</ecNumber>
    </recommendedName>
    <alternativeName>
        <fullName evidence="10">KDO 8-P phosphatase</fullName>
    </alternativeName>
</protein>
<dbReference type="EMBL" id="JADJOT010000003">
    <property type="protein sequence ID" value="MBK7953245.1"/>
    <property type="molecule type" value="Genomic_DNA"/>
</dbReference>
<accession>A0A935W6Y7</accession>
<dbReference type="SUPFAM" id="SSF56784">
    <property type="entry name" value="HAD-like"/>
    <property type="match status" value="1"/>
</dbReference>
<comment type="cofactor">
    <cofactor evidence="2 11">
        <name>Mg(2+)</name>
        <dbReference type="ChEBI" id="CHEBI:18420"/>
    </cofactor>
</comment>
<dbReference type="SFLD" id="SFLDG01138">
    <property type="entry name" value="C1.6.2:_Deoxy-d-mannose-octulo"/>
    <property type="match status" value="1"/>
</dbReference>
<keyword evidence="8" id="KW-0378">Hydrolase</keyword>
<dbReference type="AlphaFoldDB" id="A0A935W6Y7"/>
<dbReference type="SFLD" id="SFLDS00003">
    <property type="entry name" value="Haloacid_Dehalogenase"/>
    <property type="match status" value="1"/>
</dbReference>
<dbReference type="FunFam" id="3.40.50.1000:FF:000029">
    <property type="entry name" value="3-deoxy-D-manno-octulosonate 8-phosphate phosphatase KdsC"/>
    <property type="match status" value="1"/>
</dbReference>
<dbReference type="CDD" id="cd01630">
    <property type="entry name" value="HAD_KDO-like"/>
    <property type="match status" value="1"/>
</dbReference>
<evidence type="ECO:0000256" key="11">
    <source>
        <dbReference type="PIRSR" id="PIRSR006118-2"/>
    </source>
</evidence>
<dbReference type="Proteomes" id="UP000706151">
    <property type="component" value="Unassembled WGS sequence"/>
</dbReference>
<dbReference type="PANTHER" id="PTHR21485:SF3">
    <property type="entry name" value="N-ACYLNEURAMINATE CYTIDYLYLTRANSFERASE"/>
    <property type="match status" value="1"/>
</dbReference>
<keyword evidence="7 11" id="KW-0479">Metal-binding</keyword>
<evidence type="ECO:0000313" key="12">
    <source>
        <dbReference type="EMBL" id="MBK7953245.1"/>
    </source>
</evidence>
<organism evidence="12 13">
    <name type="scientific">Candidatus Accumulibacter affinis</name>
    <dbReference type="NCBI Taxonomy" id="2954384"/>
    <lineage>
        <taxon>Bacteria</taxon>
        <taxon>Pseudomonadati</taxon>
        <taxon>Pseudomonadota</taxon>
        <taxon>Betaproteobacteria</taxon>
        <taxon>Candidatus Accumulibacter</taxon>
    </lineage>
</organism>
<comment type="caution">
    <text evidence="12">The sequence shown here is derived from an EMBL/GenBank/DDBJ whole genome shotgun (WGS) entry which is preliminary data.</text>
</comment>
<evidence type="ECO:0000256" key="2">
    <source>
        <dbReference type="ARBA" id="ARBA00001946"/>
    </source>
</evidence>
<feature type="binding site" evidence="11">
    <location>
        <position position="116"/>
    </location>
    <ligand>
        <name>Mg(2+)</name>
        <dbReference type="ChEBI" id="CHEBI:18420"/>
    </ligand>
</feature>
<dbReference type="GO" id="GO:0019143">
    <property type="term" value="F:3-deoxy-manno-octulosonate-8-phosphatase activity"/>
    <property type="evidence" value="ECO:0007669"/>
    <property type="project" value="UniProtKB-EC"/>
</dbReference>
<dbReference type="InterPro" id="IPR023214">
    <property type="entry name" value="HAD_sf"/>
</dbReference>
<dbReference type="GO" id="GO:0046872">
    <property type="term" value="F:metal ion binding"/>
    <property type="evidence" value="ECO:0007669"/>
    <property type="project" value="UniProtKB-KW"/>
</dbReference>
<keyword evidence="9 11" id="KW-0460">Magnesium</keyword>
<evidence type="ECO:0000256" key="6">
    <source>
        <dbReference type="ARBA" id="ARBA00020092"/>
    </source>
</evidence>